<sequence length="196" mass="21493">MATTLNCSLALAVHPPLAGGCEEVGTAVLLPLHTLSLEGDTLFFWKIAPSSCRVTQLNSAKKNSPRSRCYVRKSTHPLLFICSPCSASVGSWESEIFEQGSESEHRMMDQIMEIESRGSGVGALRRPLGGRWMSPCWEGDLLASLSILNRHMVITKVGGSISFPPFCYFHRAIEISSLFLVVLDVREASQILLKLA</sequence>
<dbReference type="EMBL" id="JAUEPO010000004">
    <property type="protein sequence ID" value="KAK3323563.1"/>
    <property type="molecule type" value="Genomic_DNA"/>
</dbReference>
<keyword evidence="2" id="KW-1185">Reference proteome</keyword>
<dbReference type="Proteomes" id="UP001286456">
    <property type="component" value="Unassembled WGS sequence"/>
</dbReference>
<reference evidence="1" key="1">
    <citation type="journal article" date="2023" name="Mol. Phylogenet. Evol.">
        <title>Genome-scale phylogeny and comparative genomics of the fungal order Sordariales.</title>
        <authorList>
            <person name="Hensen N."/>
            <person name="Bonometti L."/>
            <person name="Westerberg I."/>
            <person name="Brannstrom I.O."/>
            <person name="Guillou S."/>
            <person name="Cros-Aarteil S."/>
            <person name="Calhoun S."/>
            <person name="Haridas S."/>
            <person name="Kuo A."/>
            <person name="Mondo S."/>
            <person name="Pangilinan J."/>
            <person name="Riley R."/>
            <person name="LaButti K."/>
            <person name="Andreopoulos B."/>
            <person name="Lipzen A."/>
            <person name="Chen C."/>
            <person name="Yan M."/>
            <person name="Daum C."/>
            <person name="Ng V."/>
            <person name="Clum A."/>
            <person name="Steindorff A."/>
            <person name="Ohm R.A."/>
            <person name="Martin F."/>
            <person name="Silar P."/>
            <person name="Natvig D.O."/>
            <person name="Lalanne C."/>
            <person name="Gautier V."/>
            <person name="Ament-Velasquez S.L."/>
            <person name="Kruys A."/>
            <person name="Hutchinson M.I."/>
            <person name="Powell A.J."/>
            <person name="Barry K."/>
            <person name="Miller A.N."/>
            <person name="Grigoriev I.V."/>
            <person name="Debuchy R."/>
            <person name="Gladieux P."/>
            <person name="Hiltunen Thoren M."/>
            <person name="Johannesson H."/>
        </authorList>
    </citation>
    <scope>NUCLEOTIDE SEQUENCE</scope>
    <source>
        <strain evidence="1">SMH4131-1</strain>
    </source>
</reference>
<comment type="caution">
    <text evidence="1">The sequence shown here is derived from an EMBL/GenBank/DDBJ whole genome shotgun (WGS) entry which is preliminary data.</text>
</comment>
<dbReference type="AlphaFoldDB" id="A0AAE0IE77"/>
<protein>
    <submittedName>
        <fullName evidence="1">Uncharacterized protein</fullName>
    </submittedName>
</protein>
<gene>
    <name evidence="1" type="ORF">B0T19DRAFT_208607</name>
</gene>
<organism evidence="1 2">
    <name type="scientific">Cercophora scortea</name>
    <dbReference type="NCBI Taxonomy" id="314031"/>
    <lineage>
        <taxon>Eukaryota</taxon>
        <taxon>Fungi</taxon>
        <taxon>Dikarya</taxon>
        <taxon>Ascomycota</taxon>
        <taxon>Pezizomycotina</taxon>
        <taxon>Sordariomycetes</taxon>
        <taxon>Sordariomycetidae</taxon>
        <taxon>Sordariales</taxon>
        <taxon>Lasiosphaeriaceae</taxon>
        <taxon>Cercophora</taxon>
    </lineage>
</organism>
<proteinExistence type="predicted"/>
<accession>A0AAE0IE77</accession>
<evidence type="ECO:0000313" key="1">
    <source>
        <dbReference type="EMBL" id="KAK3323563.1"/>
    </source>
</evidence>
<reference evidence="1" key="2">
    <citation type="submission" date="2023-06" db="EMBL/GenBank/DDBJ databases">
        <authorList>
            <consortium name="Lawrence Berkeley National Laboratory"/>
            <person name="Haridas S."/>
            <person name="Hensen N."/>
            <person name="Bonometti L."/>
            <person name="Westerberg I."/>
            <person name="Brannstrom I.O."/>
            <person name="Guillou S."/>
            <person name="Cros-Aarteil S."/>
            <person name="Calhoun S."/>
            <person name="Kuo A."/>
            <person name="Mondo S."/>
            <person name="Pangilinan J."/>
            <person name="Riley R."/>
            <person name="Labutti K."/>
            <person name="Andreopoulos B."/>
            <person name="Lipzen A."/>
            <person name="Chen C."/>
            <person name="Yanf M."/>
            <person name="Daum C."/>
            <person name="Ng V."/>
            <person name="Clum A."/>
            <person name="Steindorff A."/>
            <person name="Ohm R."/>
            <person name="Martin F."/>
            <person name="Silar P."/>
            <person name="Natvig D."/>
            <person name="Lalanne C."/>
            <person name="Gautier V."/>
            <person name="Ament-Velasquez S.L."/>
            <person name="Kruys A."/>
            <person name="Hutchinson M.I."/>
            <person name="Powell A.J."/>
            <person name="Barry K."/>
            <person name="Miller A.N."/>
            <person name="Grigoriev I.V."/>
            <person name="Debuchy R."/>
            <person name="Gladieux P."/>
            <person name="Thoren M.H."/>
            <person name="Johannesson H."/>
        </authorList>
    </citation>
    <scope>NUCLEOTIDE SEQUENCE</scope>
    <source>
        <strain evidence="1">SMH4131-1</strain>
    </source>
</reference>
<name>A0AAE0IE77_9PEZI</name>
<evidence type="ECO:0000313" key="2">
    <source>
        <dbReference type="Proteomes" id="UP001286456"/>
    </source>
</evidence>